<reference evidence="2 3" key="1">
    <citation type="submission" date="2016-06" db="EMBL/GenBank/DDBJ databases">
        <authorList>
            <person name="Kjaerup R.B."/>
            <person name="Dalgaard T.S."/>
            <person name="Juul-Madsen H.R."/>
        </authorList>
    </citation>
    <scope>NUCLEOTIDE SEQUENCE [LARGE SCALE GENOMIC DNA]</scope>
    <source>
        <strain evidence="2 3">CECT 8886</strain>
    </source>
</reference>
<dbReference type="AlphaFoldDB" id="A0A1A8TLE8"/>
<feature type="signal peptide" evidence="1">
    <location>
        <begin position="1"/>
        <end position="26"/>
    </location>
</feature>
<dbReference type="PROSITE" id="PS51257">
    <property type="entry name" value="PROKAR_LIPOPROTEIN"/>
    <property type="match status" value="1"/>
</dbReference>
<protein>
    <recommendedName>
        <fullName evidence="4">Lipoprotein</fullName>
    </recommendedName>
</protein>
<accession>A0A1A8TLE8</accession>
<dbReference type="OrthoDB" id="6105842at2"/>
<feature type="chain" id="PRO_5008379131" description="Lipoprotein" evidence="1">
    <location>
        <begin position="27"/>
        <end position="190"/>
    </location>
</feature>
<dbReference type="Proteomes" id="UP000092544">
    <property type="component" value="Unassembled WGS sequence"/>
</dbReference>
<organism evidence="2 3">
    <name type="scientific">Marinomonas spartinae</name>
    <dbReference type="NCBI Taxonomy" id="1792290"/>
    <lineage>
        <taxon>Bacteria</taxon>
        <taxon>Pseudomonadati</taxon>
        <taxon>Pseudomonadota</taxon>
        <taxon>Gammaproteobacteria</taxon>
        <taxon>Oceanospirillales</taxon>
        <taxon>Oceanospirillaceae</taxon>
        <taxon>Marinomonas</taxon>
    </lineage>
</organism>
<keyword evidence="1" id="KW-0732">Signal</keyword>
<evidence type="ECO:0008006" key="4">
    <source>
        <dbReference type="Google" id="ProtNLM"/>
    </source>
</evidence>
<dbReference type="InterPro" id="IPR005619">
    <property type="entry name" value="Uncharacterised_YajG"/>
</dbReference>
<sequence length="190" mass="20829">MLNKRLILTFTLSAALLAGCSTTHYIQIDPTASIQSEKLSNNRVIQVSTTTQIGNQIGSIKTGLNERADIFTTNDVKQSVNKSIVNGLRKLGFTLDQGVLPPAKVDVVITKMSYTTKVDNLKTVATLNFGLNVTVTAGDETYKAKFASQKTEEYGTLPYQSAVQKDMNELASKTVTRLLEDQNIIKLLQQ</sequence>
<dbReference type="Pfam" id="PF03923">
    <property type="entry name" value="Lipoprotein_16"/>
    <property type="match status" value="1"/>
</dbReference>
<evidence type="ECO:0000313" key="2">
    <source>
        <dbReference type="EMBL" id="SBS34456.1"/>
    </source>
</evidence>
<evidence type="ECO:0000313" key="3">
    <source>
        <dbReference type="Proteomes" id="UP000092544"/>
    </source>
</evidence>
<proteinExistence type="predicted"/>
<evidence type="ECO:0000256" key="1">
    <source>
        <dbReference type="SAM" id="SignalP"/>
    </source>
</evidence>
<dbReference type="RefSeq" id="WP_067017969.1">
    <property type="nucleotide sequence ID" value="NZ_FLOB01000008.1"/>
</dbReference>
<dbReference type="EMBL" id="FLOB01000008">
    <property type="protein sequence ID" value="SBS34456.1"/>
    <property type="molecule type" value="Genomic_DNA"/>
</dbReference>
<gene>
    <name evidence="2" type="ORF">MSP8886_03072</name>
</gene>
<name>A0A1A8TLE8_9GAMM</name>
<keyword evidence="3" id="KW-1185">Reference proteome</keyword>